<reference evidence="1" key="1">
    <citation type="submission" date="2020-09" db="EMBL/GenBank/DDBJ databases">
        <title>A novel bacterium of genus Paenibacillus, isolated from South China Sea.</title>
        <authorList>
            <person name="Huang H."/>
            <person name="Mo K."/>
            <person name="Hu Y."/>
        </authorList>
    </citation>
    <scope>NUCLEOTIDE SEQUENCE</scope>
    <source>
        <strain evidence="1">IB182496</strain>
    </source>
</reference>
<evidence type="ECO:0000313" key="1">
    <source>
        <dbReference type="EMBL" id="MBD2848545.1"/>
    </source>
</evidence>
<dbReference type="Proteomes" id="UP000621560">
    <property type="component" value="Unassembled WGS sequence"/>
</dbReference>
<protein>
    <submittedName>
        <fullName evidence="1">Uncharacterized protein</fullName>
    </submittedName>
</protein>
<feature type="non-terminal residue" evidence="1">
    <location>
        <position position="61"/>
    </location>
</feature>
<dbReference type="EMBL" id="JACXIZ010000074">
    <property type="protein sequence ID" value="MBD2848545.1"/>
    <property type="molecule type" value="Genomic_DNA"/>
</dbReference>
<accession>A0A927BZP6</accession>
<gene>
    <name evidence="1" type="ORF">IDH44_25485</name>
</gene>
<keyword evidence="2" id="KW-1185">Reference proteome</keyword>
<sequence length="61" mass="6277">MTDAPAAGTKPVRLLYGRGELEIEVPAGAVVAAPRELPGLADERAAVQAAMRRPTGAAPLR</sequence>
<dbReference type="AlphaFoldDB" id="A0A927BZP6"/>
<name>A0A927BZP6_9BACL</name>
<evidence type="ECO:0000313" key="2">
    <source>
        <dbReference type="Proteomes" id="UP000621560"/>
    </source>
</evidence>
<proteinExistence type="predicted"/>
<comment type="caution">
    <text evidence="1">The sequence shown here is derived from an EMBL/GenBank/DDBJ whole genome shotgun (WGS) entry which is preliminary data.</text>
</comment>
<organism evidence="1 2">
    <name type="scientific">Paenibacillus sabuli</name>
    <dbReference type="NCBI Taxonomy" id="2772509"/>
    <lineage>
        <taxon>Bacteria</taxon>
        <taxon>Bacillati</taxon>
        <taxon>Bacillota</taxon>
        <taxon>Bacilli</taxon>
        <taxon>Bacillales</taxon>
        <taxon>Paenibacillaceae</taxon>
        <taxon>Paenibacillus</taxon>
    </lineage>
</organism>